<gene>
    <name evidence="4" type="ORF">SELO1098_LOCUS26311</name>
</gene>
<reference evidence="4" key="1">
    <citation type="submission" date="2021-01" db="EMBL/GenBank/DDBJ databases">
        <authorList>
            <person name="Corre E."/>
            <person name="Pelletier E."/>
            <person name="Niang G."/>
            <person name="Scheremetjew M."/>
            <person name="Finn R."/>
            <person name="Kale V."/>
            <person name="Holt S."/>
            <person name="Cochrane G."/>
            <person name="Meng A."/>
            <person name="Brown T."/>
            <person name="Cohen L."/>
        </authorList>
    </citation>
    <scope>NUCLEOTIDE SEQUENCE</scope>
    <source>
        <strain evidence="4">CCAP 955/1</strain>
    </source>
</reference>
<feature type="region of interest" description="Disordered" evidence="2">
    <location>
        <begin position="218"/>
        <end position="269"/>
    </location>
</feature>
<dbReference type="Gene3D" id="2.160.20.70">
    <property type="match status" value="1"/>
</dbReference>
<name>A0A7S3MFR8_9STRA</name>
<sequence length="636" mass="68211">MDQQDESTLTDLTLSIDTPGNIRNNGSEGNNGGNVPYSSINPTVDFAIAKKTVDALGLIVCGGYSRDQAVPQLSSLFPVLNGSEESSVMRQGKGPFAELPTIAFSELSAWINVHMSMNDTLYPVSVSPSYGAIPCSPTTRDMPHISTMSATDADAAGKDSPSTAREKAQQPSRTVNTVTSLSRSKPTIINGCSTTVIHVIGGLTTAKSSFRKYRSMSFERTESNHSAHNLRTTSDNNMREHVLSDSDSDKTSPLGPGRQRGDTSHSDNSFDDINLFDDTARHAEDIEMWMRNNNNYLSKPETMLPPLYLNLCTRAKMYLISPYHSATITGCSDCEIVVGAVFGALIVSNCERVKITAACRKLLVLNCLDCAFNVATLTTTIIAGDCRSLVVGPHNTSYRNLRNHLKLAALEPLLSSEDPSANPTIPAALCAAAASVEHVHGKELHRTLSQQVNGKGDSASPNCWASLCDVSSCLEAATTSGSPAGYAIDAMDDACPLLPPLPSTARLLPYENFRAVAIPFKAEAIPFDQSPIRTPLEYVDSLRQYRESVSHIKAQVASVLAAPAAPASTAGAPPAPANAANTLSPEERKRKQIVGSTAVSKKFMEWLVSTGNAKQVLDLIRIDGEKTSINNQNNNH</sequence>
<comment type="similarity">
    <text evidence="1">Belongs to the TBCC family.</text>
</comment>
<protein>
    <recommendedName>
        <fullName evidence="3">C-CAP/cofactor C-like domain-containing protein</fullName>
    </recommendedName>
</protein>
<dbReference type="InterPro" id="IPR012945">
    <property type="entry name" value="Tubulin-bd_cofactor_C_dom"/>
</dbReference>
<feature type="compositionally biased region" description="Low complexity" evidence="2">
    <location>
        <begin position="567"/>
        <end position="584"/>
    </location>
</feature>
<dbReference type="Pfam" id="PF07986">
    <property type="entry name" value="TBCC"/>
    <property type="match status" value="1"/>
</dbReference>
<dbReference type="InterPro" id="IPR039589">
    <property type="entry name" value="TBCC1"/>
</dbReference>
<dbReference type="EMBL" id="HBIC01051341">
    <property type="protein sequence ID" value="CAE0297457.1"/>
    <property type="molecule type" value="Transcribed_RNA"/>
</dbReference>
<feature type="compositionally biased region" description="Polar residues" evidence="2">
    <location>
        <begin position="226"/>
        <end position="236"/>
    </location>
</feature>
<organism evidence="4">
    <name type="scientific">Spumella elongata</name>
    <dbReference type="NCBI Taxonomy" id="89044"/>
    <lineage>
        <taxon>Eukaryota</taxon>
        <taxon>Sar</taxon>
        <taxon>Stramenopiles</taxon>
        <taxon>Ochrophyta</taxon>
        <taxon>Chrysophyceae</taxon>
        <taxon>Chromulinales</taxon>
        <taxon>Chromulinaceae</taxon>
        <taxon>Spumella</taxon>
    </lineage>
</organism>
<dbReference type="PANTHER" id="PTHR16052:SF0">
    <property type="entry name" value="TBCC DOMAIN-CONTAINING PROTEIN 1"/>
    <property type="match status" value="1"/>
</dbReference>
<feature type="domain" description="C-CAP/cofactor C-like" evidence="3">
    <location>
        <begin position="278"/>
        <end position="410"/>
    </location>
</feature>
<evidence type="ECO:0000256" key="1">
    <source>
        <dbReference type="ARBA" id="ARBA00008848"/>
    </source>
</evidence>
<feature type="region of interest" description="Disordered" evidence="2">
    <location>
        <begin position="567"/>
        <end position="592"/>
    </location>
</feature>
<feature type="compositionally biased region" description="Basic and acidic residues" evidence="2">
    <location>
        <begin position="237"/>
        <end position="250"/>
    </location>
</feature>
<proteinExistence type="inferred from homology"/>
<feature type="region of interest" description="Disordered" evidence="2">
    <location>
        <begin position="150"/>
        <end position="181"/>
    </location>
</feature>
<evidence type="ECO:0000313" key="4">
    <source>
        <dbReference type="EMBL" id="CAE0297457.1"/>
    </source>
</evidence>
<dbReference type="InterPro" id="IPR016098">
    <property type="entry name" value="CAP/MinC_C"/>
</dbReference>
<dbReference type="AlphaFoldDB" id="A0A7S3MFR8"/>
<dbReference type="InterPro" id="IPR017901">
    <property type="entry name" value="C-CAP_CF_C-like"/>
</dbReference>
<dbReference type="PANTHER" id="PTHR16052">
    <property type="entry name" value="TBCC DOMAIN-CONTAINING PROTEIN 1"/>
    <property type="match status" value="1"/>
</dbReference>
<feature type="compositionally biased region" description="Low complexity" evidence="2">
    <location>
        <begin position="1"/>
        <end position="28"/>
    </location>
</feature>
<evidence type="ECO:0000256" key="2">
    <source>
        <dbReference type="SAM" id="MobiDB-lite"/>
    </source>
</evidence>
<dbReference type="PROSITE" id="PS51329">
    <property type="entry name" value="C_CAP_COFACTOR_C"/>
    <property type="match status" value="1"/>
</dbReference>
<feature type="compositionally biased region" description="Polar residues" evidence="2">
    <location>
        <begin position="169"/>
        <end position="181"/>
    </location>
</feature>
<feature type="region of interest" description="Disordered" evidence="2">
    <location>
        <begin position="1"/>
        <end position="36"/>
    </location>
</feature>
<accession>A0A7S3MFR8</accession>
<evidence type="ECO:0000259" key="3">
    <source>
        <dbReference type="PROSITE" id="PS51329"/>
    </source>
</evidence>